<evidence type="ECO:0000313" key="8">
    <source>
        <dbReference type="Proteomes" id="UP000226420"/>
    </source>
</evidence>
<organism evidence="7 8">
    <name type="scientific">Pragia fontium DSM 5563 = ATCC 49100</name>
    <dbReference type="NCBI Taxonomy" id="1122977"/>
    <lineage>
        <taxon>Bacteria</taxon>
        <taxon>Pseudomonadati</taxon>
        <taxon>Pseudomonadota</taxon>
        <taxon>Gammaproteobacteria</taxon>
        <taxon>Enterobacterales</taxon>
        <taxon>Budviciaceae</taxon>
        <taxon>Pragia</taxon>
    </lineage>
</organism>
<evidence type="ECO:0000313" key="7">
    <source>
        <dbReference type="EMBL" id="SFC06203.1"/>
    </source>
</evidence>
<comment type="subcellular location">
    <subcellularLocation>
        <location evidence="1">Fimbrium</location>
    </subcellularLocation>
</comment>
<dbReference type="InterPro" id="IPR036937">
    <property type="entry name" value="Adhesion_dom_fimbrial_sf"/>
</dbReference>
<dbReference type="Proteomes" id="UP000226420">
    <property type="component" value="Unassembled WGS sequence"/>
</dbReference>
<feature type="signal peptide" evidence="5">
    <location>
        <begin position="1"/>
        <end position="17"/>
    </location>
</feature>
<evidence type="ECO:0000256" key="2">
    <source>
        <dbReference type="ARBA" id="ARBA00006671"/>
    </source>
</evidence>
<reference evidence="7 8" key="1">
    <citation type="submission" date="2016-10" db="EMBL/GenBank/DDBJ databases">
        <authorList>
            <person name="Varghese N."/>
            <person name="Submissions S."/>
        </authorList>
    </citation>
    <scope>NUCLEOTIDE SEQUENCE [LARGE SCALE GENOMIC DNA]</scope>
    <source>
        <strain evidence="7 8">DSM 5563</strain>
    </source>
</reference>
<dbReference type="Pfam" id="PF00419">
    <property type="entry name" value="Fimbrial"/>
    <property type="match status" value="1"/>
</dbReference>
<evidence type="ECO:0000256" key="1">
    <source>
        <dbReference type="ARBA" id="ARBA00004561"/>
    </source>
</evidence>
<dbReference type="EMBL" id="FOLW01000001">
    <property type="protein sequence ID" value="SFC06203.1"/>
    <property type="molecule type" value="Genomic_DNA"/>
</dbReference>
<dbReference type="GO" id="GO:0009289">
    <property type="term" value="C:pilus"/>
    <property type="evidence" value="ECO:0007669"/>
    <property type="project" value="UniProtKB-SubCell"/>
</dbReference>
<dbReference type="InterPro" id="IPR000259">
    <property type="entry name" value="Adhesion_dom_fimbrial"/>
</dbReference>
<feature type="domain" description="Fimbrial-type adhesion" evidence="6">
    <location>
        <begin position="25"/>
        <end position="170"/>
    </location>
</feature>
<evidence type="ECO:0000256" key="5">
    <source>
        <dbReference type="SAM" id="SignalP"/>
    </source>
</evidence>
<evidence type="ECO:0000259" key="6">
    <source>
        <dbReference type="Pfam" id="PF00419"/>
    </source>
</evidence>
<evidence type="ECO:0000256" key="3">
    <source>
        <dbReference type="ARBA" id="ARBA00022729"/>
    </source>
</evidence>
<accession>A0AAJ5BFV5</accession>
<dbReference type="GO" id="GO:0043709">
    <property type="term" value="P:cell adhesion involved in single-species biofilm formation"/>
    <property type="evidence" value="ECO:0007669"/>
    <property type="project" value="TreeGrafter"/>
</dbReference>
<dbReference type="Gene3D" id="2.60.40.1090">
    <property type="entry name" value="Fimbrial-type adhesion domain"/>
    <property type="match status" value="1"/>
</dbReference>
<dbReference type="InterPro" id="IPR050263">
    <property type="entry name" value="Bact_Fimbrial_Adh_Pro"/>
</dbReference>
<gene>
    <name evidence="7" type="ORF">SAMN02745723_101287</name>
</gene>
<name>A0AAJ5BFV5_9GAMM</name>
<evidence type="ECO:0000256" key="4">
    <source>
        <dbReference type="ARBA" id="ARBA00023263"/>
    </source>
</evidence>
<dbReference type="InterPro" id="IPR008966">
    <property type="entry name" value="Adhesion_dom_sf"/>
</dbReference>
<keyword evidence="3 5" id="KW-0732">Signal</keyword>
<keyword evidence="4" id="KW-0281">Fimbrium</keyword>
<dbReference type="AlphaFoldDB" id="A0AAJ5BFV5"/>
<feature type="chain" id="PRO_5042512406" evidence="5">
    <location>
        <begin position="18"/>
        <end position="170"/>
    </location>
</feature>
<dbReference type="SUPFAM" id="SSF49401">
    <property type="entry name" value="Bacterial adhesins"/>
    <property type="match status" value="1"/>
</dbReference>
<protein>
    <submittedName>
        <fullName evidence="7">Pilin (Type 1 fimbria component protein)</fullName>
    </submittedName>
</protein>
<comment type="similarity">
    <text evidence="2">Belongs to the fimbrial protein family.</text>
</comment>
<dbReference type="PANTHER" id="PTHR33420">
    <property type="entry name" value="FIMBRIAL SUBUNIT ELFA-RELATED"/>
    <property type="match status" value="1"/>
</dbReference>
<proteinExistence type="inferred from homology"/>
<comment type="caution">
    <text evidence="7">The sequence shown here is derived from an EMBL/GenBank/DDBJ whole genome shotgun (WGS) entry which is preliminary data.</text>
</comment>
<sequence>MGLSVCLLLLLSLASRADDNLNVVFNGRLLAQSCEFDSVGGYQEIPLPTKTLHFFDRQTRTESTPFTLGLIGCTSSTMGKVVKLTFSSAQTQLVNGVAMLATSGNTGLVIGLEDGAGQAITLGQAVNVGSISQVGPVGVNRFQFAAYALAPGAVKAGSYSATVTFEVDYQ</sequence>
<dbReference type="PANTHER" id="PTHR33420:SF3">
    <property type="entry name" value="FIMBRIAL SUBUNIT ELFA"/>
    <property type="match status" value="1"/>
</dbReference>